<feature type="signal peptide" evidence="1">
    <location>
        <begin position="1"/>
        <end position="16"/>
    </location>
</feature>
<evidence type="ECO:0000256" key="1">
    <source>
        <dbReference type="SAM" id="SignalP"/>
    </source>
</evidence>
<sequence length="480" mass="52932">MRFLFLLSLAVAGVLSLDFPRLTHGSAAQYRNVFPRQQNNTAWPYGPYSTRGRDVINARGDVVNWAGVNWPLSGETMIPEGLEHASVESILDRIASLGFNIIRMPYAIEMIDAIYASNQTDVPILTALSETLGPDNGTAVTTAILAHNPIWTARTTRLKILTDIARIAATKRLLVHPEAHVSRAGGCCSHTDGNAWFGDTHFAVANWTRGLAYMARWAGNHSNVVSMGLRNELRESWAAGGGRELGYNWINFVGNMTAAAEAVHSVNPDILMMWGGMQFGQDLSALTTQGSNLWTADCYRCTAIRDAYRREPMEFDLDEHPWANKVVWDIHLDENSEDMDTGSCRFIEAGLYRNGFNALGIPPPAACNITGGGCEPAKRLTPVILSEVGRAQDERLLNDTLLACLRQYATRNRVSWMMWSLAGSYRIGDGVQGVNDTWGLLNATWDGWQYPEGVDAFWRPWVRDMGLNGTSTASNSTGTV</sequence>
<dbReference type="RefSeq" id="XP_070918893.1">
    <property type="nucleotide sequence ID" value="XM_071062792.1"/>
</dbReference>
<keyword evidence="3" id="KW-1185">Reference proteome</keyword>
<comment type="caution">
    <text evidence="2">The sequence shown here is derived from an EMBL/GenBank/DDBJ whole genome shotgun (WGS) entry which is preliminary data.</text>
</comment>
<dbReference type="EMBL" id="BAAFSV010000004">
    <property type="protein sequence ID" value="GAB1317162.1"/>
    <property type="molecule type" value="Genomic_DNA"/>
</dbReference>
<dbReference type="GeneID" id="98178115"/>
<evidence type="ECO:0000313" key="2">
    <source>
        <dbReference type="EMBL" id="GAB1317162.1"/>
    </source>
</evidence>
<proteinExistence type="predicted"/>
<keyword evidence="1" id="KW-0732">Signal</keyword>
<protein>
    <submittedName>
        <fullName evidence="2">Beta-1,6-galactanase</fullName>
    </submittedName>
</protein>
<feature type="chain" id="PRO_5046493808" evidence="1">
    <location>
        <begin position="17"/>
        <end position="480"/>
    </location>
</feature>
<reference evidence="2 3" key="1">
    <citation type="submission" date="2024-09" db="EMBL/GenBank/DDBJ databases">
        <title>Itraconazole resistance in Madurella fahalii resulting from another homologue of gene encoding cytochrome P450 14-alpha sterol demethylase (CYP51).</title>
        <authorList>
            <person name="Yoshioka I."/>
            <person name="Fahal A.H."/>
            <person name="Kaneko S."/>
            <person name="Yaguchi T."/>
        </authorList>
    </citation>
    <scope>NUCLEOTIDE SEQUENCE [LARGE SCALE GENOMIC DNA]</scope>
    <source>
        <strain evidence="2 3">IFM 68171</strain>
    </source>
</reference>
<organism evidence="2 3">
    <name type="scientific">Madurella fahalii</name>
    <dbReference type="NCBI Taxonomy" id="1157608"/>
    <lineage>
        <taxon>Eukaryota</taxon>
        <taxon>Fungi</taxon>
        <taxon>Dikarya</taxon>
        <taxon>Ascomycota</taxon>
        <taxon>Pezizomycotina</taxon>
        <taxon>Sordariomycetes</taxon>
        <taxon>Sordariomycetidae</taxon>
        <taxon>Sordariales</taxon>
        <taxon>Sordariales incertae sedis</taxon>
        <taxon>Madurella</taxon>
    </lineage>
</organism>
<dbReference type="InterPro" id="IPR017853">
    <property type="entry name" value="GH"/>
</dbReference>
<dbReference type="SUPFAM" id="SSF51445">
    <property type="entry name" value="(Trans)glycosidases"/>
    <property type="match status" value="1"/>
</dbReference>
<dbReference type="Gene3D" id="3.20.20.80">
    <property type="entry name" value="Glycosidases"/>
    <property type="match status" value="1"/>
</dbReference>
<evidence type="ECO:0000313" key="3">
    <source>
        <dbReference type="Proteomes" id="UP001628179"/>
    </source>
</evidence>
<dbReference type="PANTHER" id="PTHR31263">
    <property type="entry name" value="CELLULASE FAMILY PROTEIN (AFU_ORTHOLOGUE AFUA_5G14560)"/>
    <property type="match status" value="1"/>
</dbReference>
<dbReference type="Proteomes" id="UP001628179">
    <property type="component" value="Unassembled WGS sequence"/>
</dbReference>
<accession>A0ABQ0GHD4</accession>
<name>A0ABQ0GHD4_9PEZI</name>
<dbReference type="PANTHER" id="PTHR31263:SF0">
    <property type="entry name" value="CELLULASE FAMILY PROTEIN (AFU_ORTHOLOGUE AFUA_5G14560)"/>
    <property type="match status" value="1"/>
</dbReference>
<gene>
    <name evidence="2" type="ORF">MFIFM68171_07372</name>
</gene>